<keyword evidence="13 14" id="KW-0472">Membrane</keyword>
<evidence type="ECO:0000259" key="15">
    <source>
        <dbReference type="PROSITE" id="PS50109"/>
    </source>
</evidence>
<dbReference type="SMART" id="SM00304">
    <property type="entry name" value="HAMP"/>
    <property type="match status" value="1"/>
</dbReference>
<dbReference type="OrthoDB" id="9786919at2"/>
<dbReference type="InterPro" id="IPR036890">
    <property type="entry name" value="HATPase_C_sf"/>
</dbReference>
<evidence type="ECO:0000256" key="9">
    <source>
        <dbReference type="ARBA" id="ARBA00022777"/>
    </source>
</evidence>
<keyword evidence="9 17" id="KW-0418">Kinase</keyword>
<evidence type="ECO:0000313" key="20">
    <source>
        <dbReference type="Proteomes" id="UP001527202"/>
    </source>
</evidence>
<dbReference type="KEGG" id="pchi:PC41400_18960"/>
<evidence type="ECO:0000256" key="4">
    <source>
        <dbReference type="ARBA" id="ARBA00022475"/>
    </source>
</evidence>
<proteinExistence type="predicted"/>
<evidence type="ECO:0000256" key="11">
    <source>
        <dbReference type="ARBA" id="ARBA00022989"/>
    </source>
</evidence>
<dbReference type="PRINTS" id="PR00344">
    <property type="entry name" value="BCTRLSENSOR"/>
</dbReference>
<dbReference type="AlphaFoldDB" id="A0A410WZL6"/>
<sequence>MFWTIRAKFLIGLFVIFSVSFLLLHHFVVRIIETSNEKIITQDLIQLKNNSSIYVKQAFLINHFNTDDVYFQQMAEEMVRDLNHVTSSHTSAYSVAGDLIFASDEAKFLSANPDDLQYALVGKTAYRIRYTDQKAEVFYAYPVIVEGKKVGILRFGKDFSLLYEQRKHILDVFSSVTVAIFIAAFVFSYLLSRNITIPLIKLTKASSEVTNGNLNIKIGFRRKDEIGQLAHNFGNMIVQIKKQIQRIKKDRDRLEELNRHRKQFFDHVTHELKTPLTSIIGYAELIREVGSRDEAFFAKGMNHIVSESKRLHEMVLQLLTLSRETGGQDATETIEPGLILRDVCDGMLLKAQKYNKFIHCEADENLSLVADPAKIRQLYINIIDNAIKYGRSPSTVLVKAEKLPGFVRISVKNEGETIPSGELAKIFEPFYRVSGPDDREAGSSGLGLSISKAIVDGLGGTIGIKSAEQVTTVIIELPYEEAGEGEA</sequence>
<dbReference type="InterPro" id="IPR003594">
    <property type="entry name" value="HATPase_dom"/>
</dbReference>
<dbReference type="SMART" id="SM00387">
    <property type="entry name" value="HATPase_c"/>
    <property type="match status" value="1"/>
</dbReference>
<feature type="domain" description="Histidine kinase" evidence="15">
    <location>
        <begin position="267"/>
        <end position="481"/>
    </location>
</feature>
<dbReference type="Gene3D" id="3.30.565.10">
    <property type="entry name" value="Histidine kinase-like ATPase, C-terminal domain"/>
    <property type="match status" value="1"/>
</dbReference>
<evidence type="ECO:0000256" key="12">
    <source>
        <dbReference type="ARBA" id="ARBA00023012"/>
    </source>
</evidence>
<evidence type="ECO:0000256" key="8">
    <source>
        <dbReference type="ARBA" id="ARBA00022741"/>
    </source>
</evidence>
<organism evidence="18 19">
    <name type="scientific">Paenibacillus chitinolyticus</name>
    <dbReference type="NCBI Taxonomy" id="79263"/>
    <lineage>
        <taxon>Bacteria</taxon>
        <taxon>Bacillati</taxon>
        <taxon>Bacillota</taxon>
        <taxon>Bacilli</taxon>
        <taxon>Bacillales</taxon>
        <taxon>Paenibacillaceae</taxon>
        <taxon>Paenibacillus</taxon>
    </lineage>
</organism>
<accession>A0A410WZL6</accession>
<evidence type="ECO:0000313" key="18">
    <source>
        <dbReference type="EMBL" id="QAV19631.1"/>
    </source>
</evidence>
<dbReference type="PROSITE" id="PS50109">
    <property type="entry name" value="HIS_KIN"/>
    <property type="match status" value="1"/>
</dbReference>
<dbReference type="InterPro" id="IPR036097">
    <property type="entry name" value="HisK_dim/P_sf"/>
</dbReference>
<dbReference type="Gene3D" id="1.10.287.130">
    <property type="match status" value="1"/>
</dbReference>
<evidence type="ECO:0000256" key="2">
    <source>
        <dbReference type="ARBA" id="ARBA00004651"/>
    </source>
</evidence>
<keyword evidence="6" id="KW-0808">Transferase</keyword>
<feature type="transmembrane region" description="Helical" evidence="14">
    <location>
        <begin position="169"/>
        <end position="191"/>
    </location>
</feature>
<keyword evidence="7 14" id="KW-0812">Transmembrane</keyword>
<evidence type="ECO:0000256" key="13">
    <source>
        <dbReference type="ARBA" id="ARBA00023136"/>
    </source>
</evidence>
<evidence type="ECO:0000313" key="19">
    <source>
        <dbReference type="Proteomes" id="UP000288943"/>
    </source>
</evidence>
<evidence type="ECO:0000256" key="5">
    <source>
        <dbReference type="ARBA" id="ARBA00022553"/>
    </source>
</evidence>
<dbReference type="InterPro" id="IPR005467">
    <property type="entry name" value="His_kinase_dom"/>
</dbReference>
<keyword evidence="11 14" id="KW-1133">Transmembrane helix</keyword>
<dbReference type="Proteomes" id="UP000288943">
    <property type="component" value="Chromosome"/>
</dbReference>
<dbReference type="InterPro" id="IPR050398">
    <property type="entry name" value="HssS/ArlS-like"/>
</dbReference>
<dbReference type="PANTHER" id="PTHR45528:SF1">
    <property type="entry name" value="SENSOR HISTIDINE KINASE CPXA"/>
    <property type="match status" value="1"/>
</dbReference>
<dbReference type="EC" id="2.7.13.3" evidence="3"/>
<evidence type="ECO:0000256" key="6">
    <source>
        <dbReference type="ARBA" id="ARBA00022679"/>
    </source>
</evidence>
<dbReference type="SUPFAM" id="SSF158472">
    <property type="entry name" value="HAMP domain-like"/>
    <property type="match status" value="1"/>
</dbReference>
<dbReference type="SUPFAM" id="SSF47384">
    <property type="entry name" value="Homodimeric domain of signal transducing histidine kinase"/>
    <property type="match status" value="1"/>
</dbReference>
<dbReference type="Proteomes" id="UP001527202">
    <property type="component" value="Unassembled WGS sequence"/>
</dbReference>
<dbReference type="Gene3D" id="6.10.340.10">
    <property type="match status" value="1"/>
</dbReference>
<comment type="subcellular location">
    <subcellularLocation>
        <location evidence="2">Cell membrane</location>
        <topology evidence="2">Multi-pass membrane protein</topology>
    </subcellularLocation>
</comment>
<evidence type="ECO:0000259" key="16">
    <source>
        <dbReference type="PROSITE" id="PS50885"/>
    </source>
</evidence>
<dbReference type="InterPro" id="IPR003660">
    <property type="entry name" value="HAMP_dom"/>
</dbReference>
<dbReference type="EMBL" id="CP026520">
    <property type="protein sequence ID" value="QAV19631.1"/>
    <property type="molecule type" value="Genomic_DNA"/>
</dbReference>
<gene>
    <name evidence="17" type="ORF">M5X16_12665</name>
    <name evidence="18" type="ORF">PC41400_18960</name>
</gene>
<dbReference type="GO" id="GO:0005524">
    <property type="term" value="F:ATP binding"/>
    <property type="evidence" value="ECO:0007669"/>
    <property type="project" value="UniProtKB-KW"/>
</dbReference>
<keyword evidence="8" id="KW-0547">Nucleotide-binding</keyword>
<comment type="catalytic activity">
    <reaction evidence="1">
        <text>ATP + protein L-histidine = ADP + protein N-phospho-L-histidine.</text>
        <dbReference type="EC" id="2.7.13.3"/>
    </reaction>
</comment>
<dbReference type="PROSITE" id="PS50885">
    <property type="entry name" value="HAMP"/>
    <property type="match status" value="1"/>
</dbReference>
<dbReference type="InterPro" id="IPR004358">
    <property type="entry name" value="Sig_transdc_His_kin-like_C"/>
</dbReference>
<dbReference type="CDD" id="cd00082">
    <property type="entry name" value="HisKA"/>
    <property type="match status" value="1"/>
</dbReference>
<keyword evidence="20" id="KW-1185">Reference proteome</keyword>
<dbReference type="GeneID" id="95376877"/>
<dbReference type="CDD" id="cd00075">
    <property type="entry name" value="HATPase"/>
    <property type="match status" value="1"/>
</dbReference>
<dbReference type="SUPFAM" id="SSF55874">
    <property type="entry name" value="ATPase domain of HSP90 chaperone/DNA topoisomerase II/histidine kinase"/>
    <property type="match status" value="1"/>
</dbReference>
<reference evidence="18 19" key="1">
    <citation type="submission" date="2018-01" db="EMBL/GenBank/DDBJ databases">
        <title>The whole genome sequencing and assembly of Paenibacillus chitinolyticus KCCM 41400 strain.</title>
        <authorList>
            <person name="Kim J.-Y."/>
            <person name="Park M.-K."/>
            <person name="Lee Y.-J."/>
            <person name="Yi H."/>
            <person name="Bahn Y.-S."/>
            <person name="Kim J.F."/>
            <person name="Lee D.-W."/>
        </authorList>
    </citation>
    <scope>NUCLEOTIDE SEQUENCE [LARGE SCALE GENOMIC DNA]</scope>
    <source>
        <strain evidence="18 19">KCCM 41400</strain>
    </source>
</reference>
<dbReference type="CDD" id="cd06225">
    <property type="entry name" value="HAMP"/>
    <property type="match status" value="1"/>
</dbReference>
<evidence type="ECO:0000256" key="3">
    <source>
        <dbReference type="ARBA" id="ARBA00012438"/>
    </source>
</evidence>
<dbReference type="GO" id="GO:0005886">
    <property type="term" value="C:plasma membrane"/>
    <property type="evidence" value="ECO:0007669"/>
    <property type="project" value="UniProtKB-SubCell"/>
</dbReference>
<reference evidence="17 20" key="2">
    <citation type="submission" date="2022-05" db="EMBL/GenBank/DDBJ databases">
        <title>Genome Sequencing of Bee-Associated Microbes.</title>
        <authorList>
            <person name="Dunlap C."/>
        </authorList>
    </citation>
    <scope>NUCLEOTIDE SEQUENCE [LARGE SCALE GENOMIC DNA]</scope>
    <source>
        <strain evidence="17 20">NRRL B-23120</strain>
    </source>
</reference>
<evidence type="ECO:0000256" key="10">
    <source>
        <dbReference type="ARBA" id="ARBA00022840"/>
    </source>
</evidence>
<keyword evidence="4" id="KW-1003">Cell membrane</keyword>
<keyword evidence="10" id="KW-0067">ATP-binding</keyword>
<feature type="domain" description="HAMP" evidence="16">
    <location>
        <begin position="193"/>
        <end position="245"/>
    </location>
</feature>
<evidence type="ECO:0000256" key="14">
    <source>
        <dbReference type="SAM" id="Phobius"/>
    </source>
</evidence>
<keyword evidence="5" id="KW-0597">Phosphoprotein</keyword>
<dbReference type="GO" id="GO:0000155">
    <property type="term" value="F:phosphorelay sensor kinase activity"/>
    <property type="evidence" value="ECO:0007669"/>
    <property type="project" value="InterPro"/>
</dbReference>
<dbReference type="FunFam" id="1.10.287.130:FF:000001">
    <property type="entry name" value="Two-component sensor histidine kinase"/>
    <property type="match status" value="1"/>
</dbReference>
<dbReference type="EMBL" id="JAMDMJ010000013">
    <property type="protein sequence ID" value="MCY9596627.1"/>
    <property type="molecule type" value="Genomic_DNA"/>
</dbReference>
<dbReference type="Pfam" id="PF02518">
    <property type="entry name" value="HATPase_c"/>
    <property type="match status" value="1"/>
</dbReference>
<dbReference type="Pfam" id="PF00512">
    <property type="entry name" value="HisKA"/>
    <property type="match status" value="1"/>
</dbReference>
<evidence type="ECO:0000256" key="1">
    <source>
        <dbReference type="ARBA" id="ARBA00000085"/>
    </source>
</evidence>
<evidence type="ECO:0000256" key="7">
    <source>
        <dbReference type="ARBA" id="ARBA00022692"/>
    </source>
</evidence>
<name>A0A410WZL6_9BACL</name>
<keyword evidence="12" id="KW-0902">Two-component regulatory system</keyword>
<dbReference type="RefSeq" id="WP_042226909.1">
    <property type="nucleotide sequence ID" value="NZ_CP026520.1"/>
</dbReference>
<dbReference type="SMART" id="SM00388">
    <property type="entry name" value="HisKA"/>
    <property type="match status" value="1"/>
</dbReference>
<evidence type="ECO:0000313" key="17">
    <source>
        <dbReference type="EMBL" id="MCY9596627.1"/>
    </source>
</evidence>
<protein>
    <recommendedName>
        <fullName evidence="3">histidine kinase</fullName>
        <ecNumber evidence="3">2.7.13.3</ecNumber>
    </recommendedName>
</protein>
<feature type="transmembrane region" description="Helical" evidence="14">
    <location>
        <begin position="6"/>
        <end position="29"/>
    </location>
</feature>
<dbReference type="Pfam" id="PF00672">
    <property type="entry name" value="HAMP"/>
    <property type="match status" value="1"/>
</dbReference>
<dbReference type="InterPro" id="IPR003661">
    <property type="entry name" value="HisK_dim/P_dom"/>
</dbReference>
<dbReference type="PANTHER" id="PTHR45528">
    <property type="entry name" value="SENSOR HISTIDINE KINASE CPXA"/>
    <property type="match status" value="1"/>
</dbReference>